<accession>A0A0A9AQL1</accession>
<evidence type="ECO:0000313" key="2">
    <source>
        <dbReference type="EMBL" id="JAD54024.1"/>
    </source>
</evidence>
<sequence length="32" mass="3872">MILVCTYFMFLLMLNEYYCSNDACGIYVFYVQ</sequence>
<feature type="signal peptide" evidence="1">
    <location>
        <begin position="1"/>
        <end position="19"/>
    </location>
</feature>
<keyword evidence="1" id="KW-0732">Signal</keyword>
<reference evidence="2" key="2">
    <citation type="journal article" date="2015" name="Data Brief">
        <title>Shoot transcriptome of the giant reed, Arundo donax.</title>
        <authorList>
            <person name="Barrero R.A."/>
            <person name="Guerrero F.D."/>
            <person name="Moolhuijzen P."/>
            <person name="Goolsby J.A."/>
            <person name="Tidwell J."/>
            <person name="Bellgard S.E."/>
            <person name="Bellgard M.I."/>
        </authorList>
    </citation>
    <scope>NUCLEOTIDE SEQUENCE</scope>
    <source>
        <tissue evidence="2">Shoot tissue taken approximately 20 cm above the soil surface</tissue>
    </source>
</reference>
<dbReference type="AlphaFoldDB" id="A0A0A9AQL1"/>
<organism evidence="2">
    <name type="scientific">Arundo donax</name>
    <name type="common">Giant reed</name>
    <name type="synonym">Donax arundinaceus</name>
    <dbReference type="NCBI Taxonomy" id="35708"/>
    <lineage>
        <taxon>Eukaryota</taxon>
        <taxon>Viridiplantae</taxon>
        <taxon>Streptophyta</taxon>
        <taxon>Embryophyta</taxon>
        <taxon>Tracheophyta</taxon>
        <taxon>Spermatophyta</taxon>
        <taxon>Magnoliopsida</taxon>
        <taxon>Liliopsida</taxon>
        <taxon>Poales</taxon>
        <taxon>Poaceae</taxon>
        <taxon>PACMAD clade</taxon>
        <taxon>Arundinoideae</taxon>
        <taxon>Arundineae</taxon>
        <taxon>Arundo</taxon>
    </lineage>
</organism>
<evidence type="ECO:0000256" key="1">
    <source>
        <dbReference type="SAM" id="SignalP"/>
    </source>
</evidence>
<feature type="chain" id="PRO_5002062630" evidence="1">
    <location>
        <begin position="20"/>
        <end position="32"/>
    </location>
</feature>
<name>A0A0A9AQL1_ARUDO</name>
<dbReference type="EMBL" id="GBRH01243871">
    <property type="protein sequence ID" value="JAD54024.1"/>
    <property type="molecule type" value="Transcribed_RNA"/>
</dbReference>
<proteinExistence type="predicted"/>
<protein>
    <submittedName>
        <fullName evidence="2">Uncharacterized protein</fullName>
    </submittedName>
</protein>
<reference evidence="2" key="1">
    <citation type="submission" date="2014-09" db="EMBL/GenBank/DDBJ databases">
        <authorList>
            <person name="Magalhaes I.L.F."/>
            <person name="Oliveira U."/>
            <person name="Santos F.R."/>
            <person name="Vidigal T.H.D.A."/>
            <person name="Brescovit A.D."/>
            <person name="Santos A.J."/>
        </authorList>
    </citation>
    <scope>NUCLEOTIDE SEQUENCE</scope>
    <source>
        <tissue evidence="2">Shoot tissue taken approximately 20 cm above the soil surface</tissue>
    </source>
</reference>